<protein>
    <submittedName>
        <fullName evidence="5">Unannotated protein</fullName>
    </submittedName>
</protein>
<evidence type="ECO:0000259" key="3">
    <source>
        <dbReference type="Pfam" id="PF11774"/>
    </source>
</evidence>
<dbReference type="Pfam" id="PF23359">
    <property type="entry name" value="Lsr2_DNA-bd"/>
    <property type="match status" value="1"/>
</dbReference>
<accession>A0A6J7KQW5</accession>
<dbReference type="GO" id="GO:0016746">
    <property type="term" value="F:acyltransferase activity"/>
    <property type="evidence" value="ECO:0007669"/>
    <property type="project" value="InterPro"/>
</dbReference>
<proteinExistence type="predicted"/>
<dbReference type="Gene3D" id="4.10.320.10">
    <property type="entry name" value="E3-binding domain"/>
    <property type="match status" value="1"/>
</dbReference>
<feature type="region of interest" description="Disordered" evidence="2">
    <location>
        <begin position="52"/>
        <end position="91"/>
    </location>
</feature>
<evidence type="ECO:0000256" key="1">
    <source>
        <dbReference type="ARBA" id="ARBA00023125"/>
    </source>
</evidence>
<evidence type="ECO:0000313" key="5">
    <source>
        <dbReference type="EMBL" id="CAB4956839.1"/>
    </source>
</evidence>
<dbReference type="InterPro" id="IPR024412">
    <property type="entry name" value="Lsr2_dim_dom"/>
</dbReference>
<feature type="domain" description="Lsr2 DNA-binding" evidence="4">
    <location>
        <begin position="86"/>
        <end position="119"/>
    </location>
</feature>
<keyword evidence="1" id="KW-0238">DNA-binding</keyword>
<evidence type="ECO:0000259" key="4">
    <source>
        <dbReference type="Pfam" id="PF23359"/>
    </source>
</evidence>
<organism evidence="5">
    <name type="scientific">freshwater metagenome</name>
    <dbReference type="NCBI Taxonomy" id="449393"/>
    <lineage>
        <taxon>unclassified sequences</taxon>
        <taxon>metagenomes</taxon>
        <taxon>ecological metagenomes</taxon>
    </lineage>
</organism>
<dbReference type="EMBL" id="CAFBOZ010000207">
    <property type="protein sequence ID" value="CAB5014149.1"/>
    <property type="molecule type" value="Genomic_DNA"/>
</dbReference>
<name>A0A6J7KQW5_9ZZZZ</name>
<dbReference type="Pfam" id="PF11774">
    <property type="entry name" value="Lsr2"/>
    <property type="match status" value="1"/>
</dbReference>
<feature type="compositionally biased region" description="Low complexity" evidence="2">
    <location>
        <begin position="75"/>
        <end position="87"/>
    </location>
</feature>
<reference evidence="5" key="1">
    <citation type="submission" date="2020-05" db="EMBL/GenBank/DDBJ databases">
        <authorList>
            <person name="Chiriac C."/>
            <person name="Salcher M."/>
            <person name="Ghai R."/>
            <person name="Kavagutti S V."/>
        </authorList>
    </citation>
    <scope>NUCLEOTIDE SEQUENCE</scope>
</reference>
<feature type="domain" description="Lsr2 dimerization" evidence="3">
    <location>
        <begin position="1"/>
        <end position="57"/>
    </location>
</feature>
<dbReference type="Gene3D" id="3.30.60.230">
    <property type="entry name" value="Lsr2, dimerization domain"/>
    <property type="match status" value="1"/>
</dbReference>
<dbReference type="GO" id="GO:0003677">
    <property type="term" value="F:DNA binding"/>
    <property type="evidence" value="ECO:0007669"/>
    <property type="project" value="UniProtKB-KW"/>
</dbReference>
<evidence type="ECO:0000256" key="2">
    <source>
        <dbReference type="SAM" id="MobiDB-lite"/>
    </source>
</evidence>
<evidence type="ECO:0000313" key="6">
    <source>
        <dbReference type="EMBL" id="CAB5014149.1"/>
    </source>
</evidence>
<gene>
    <name evidence="5" type="ORF">UFOPK3773_01743</name>
    <name evidence="6" type="ORF">UFOPK3992_01371</name>
</gene>
<dbReference type="InterPro" id="IPR036625">
    <property type="entry name" value="E3-bd_dom_sf"/>
</dbReference>
<dbReference type="InterPro" id="IPR055370">
    <property type="entry name" value="Lsr2_DNA-bd"/>
</dbReference>
<sequence>MARSTQIILIDDLDGGTGNETVNFGLDGVNYEIDLSKANAARLRKALAEFTDKGRRVSARSSASSRGTRSRSARTSRTQSRGSASGRDIPAIREWAKKKGLLASERGRLPAAVLEAYDASH</sequence>
<dbReference type="AlphaFoldDB" id="A0A6J7KQW5"/>
<dbReference type="EMBL" id="CAFBNF010000232">
    <property type="protein sequence ID" value="CAB4956839.1"/>
    <property type="molecule type" value="Genomic_DNA"/>
</dbReference>
<dbReference type="InterPro" id="IPR042261">
    <property type="entry name" value="Lsr2-like_dimerization"/>
</dbReference>